<dbReference type="EMBL" id="SDMR01000014">
    <property type="protein sequence ID" value="TBT94348.1"/>
    <property type="molecule type" value="Genomic_DNA"/>
</dbReference>
<accession>A0A4Q9KIZ7</accession>
<keyword evidence="3" id="KW-1185">Reference proteome</keyword>
<dbReference type="Proteomes" id="UP000291933">
    <property type="component" value="Unassembled WGS sequence"/>
</dbReference>
<proteinExistence type="predicted"/>
<dbReference type="GO" id="GO:0022857">
    <property type="term" value="F:transmembrane transporter activity"/>
    <property type="evidence" value="ECO:0007669"/>
    <property type="project" value="InterPro"/>
</dbReference>
<evidence type="ECO:0000313" key="3">
    <source>
        <dbReference type="Proteomes" id="UP000291933"/>
    </source>
</evidence>
<dbReference type="InterPro" id="IPR036259">
    <property type="entry name" value="MFS_trans_sf"/>
</dbReference>
<feature type="transmembrane region" description="Helical" evidence="1">
    <location>
        <begin position="105"/>
        <end position="126"/>
    </location>
</feature>
<gene>
    <name evidence="2" type="ORF">ET996_10895</name>
</gene>
<feature type="transmembrane region" description="Helical" evidence="1">
    <location>
        <begin position="20"/>
        <end position="42"/>
    </location>
</feature>
<dbReference type="Gene3D" id="1.20.1250.20">
    <property type="entry name" value="MFS general substrate transporter like domains"/>
    <property type="match status" value="1"/>
</dbReference>
<feature type="transmembrane region" description="Helical" evidence="1">
    <location>
        <begin position="245"/>
        <end position="264"/>
    </location>
</feature>
<dbReference type="PANTHER" id="PTHR23542:SF1">
    <property type="entry name" value="MAJOR FACILITATOR SUPERFAMILY (MFS) PROFILE DOMAIN-CONTAINING PROTEIN"/>
    <property type="match status" value="1"/>
</dbReference>
<dbReference type="Pfam" id="PF07690">
    <property type="entry name" value="MFS_1"/>
    <property type="match status" value="1"/>
</dbReference>
<feature type="transmembrane region" description="Helical" evidence="1">
    <location>
        <begin position="138"/>
        <end position="162"/>
    </location>
</feature>
<feature type="transmembrane region" description="Helical" evidence="1">
    <location>
        <begin position="206"/>
        <end position="225"/>
    </location>
</feature>
<reference evidence="2 3" key="1">
    <citation type="submission" date="2019-01" db="EMBL/GenBank/DDBJ databases">
        <title>Lactibacter flavus gen. nov., sp. nov., a novel bacterium of the family Propionibacteriaceae isolated from raw milk and dairy products.</title>
        <authorList>
            <person name="Huptas C."/>
            <person name="Wenning M."/>
            <person name="Breitenwieser F."/>
            <person name="Doll E."/>
            <person name="Von Neubeck M."/>
            <person name="Busse H.-J."/>
            <person name="Scherer S."/>
        </authorList>
    </citation>
    <scope>NUCLEOTIDE SEQUENCE [LARGE SCALE GENOMIC DNA]</scope>
    <source>
        <strain evidence="2 3">DSM 22130</strain>
    </source>
</reference>
<feature type="transmembrane region" description="Helical" evidence="1">
    <location>
        <begin position="48"/>
        <end position="69"/>
    </location>
</feature>
<dbReference type="SUPFAM" id="SSF103473">
    <property type="entry name" value="MFS general substrate transporter"/>
    <property type="match status" value="1"/>
</dbReference>
<organism evidence="2 3">
    <name type="scientific">Propioniciclava tarda</name>
    <dbReference type="NCBI Taxonomy" id="433330"/>
    <lineage>
        <taxon>Bacteria</taxon>
        <taxon>Bacillati</taxon>
        <taxon>Actinomycetota</taxon>
        <taxon>Actinomycetes</taxon>
        <taxon>Propionibacteriales</taxon>
        <taxon>Propionibacteriaceae</taxon>
        <taxon>Propioniciclava</taxon>
    </lineage>
</organism>
<dbReference type="AlphaFoldDB" id="A0A4Q9KIZ7"/>
<keyword evidence="1" id="KW-0812">Transmembrane</keyword>
<protein>
    <submittedName>
        <fullName evidence="2">MFS transporter</fullName>
    </submittedName>
</protein>
<sequence>MDFERYAAVWRSRSVRQAVLLGALGKAPWFGATMILMLQVVGRLGESYSAAGLLSAAFTVAVGAASPWRGRLLDRVGLRRTLLPSLLILPPAFIVAPWLPYWALVALMTAVGLVAVPWFALTRQLVIAAVPVDQRRTALALDSIATELAFMIGPALGIVAAVYGDTHWAIPGFACTSVAAAFGLWRANPPLASEDAPAVATGRVRWVSVEVVGLFLATLAITFILAGQDLSIVAAVRTMKADALLAVAMTAWAAGSLVGGIIYGTSKSATSWSSSPAITDTCDLDRPVMPRALTSLSIRRVLTPSR</sequence>
<dbReference type="OrthoDB" id="4229605at2"/>
<feature type="transmembrane region" description="Helical" evidence="1">
    <location>
        <begin position="81"/>
        <end position="99"/>
    </location>
</feature>
<evidence type="ECO:0000313" key="2">
    <source>
        <dbReference type="EMBL" id="TBT94348.1"/>
    </source>
</evidence>
<evidence type="ECO:0000256" key="1">
    <source>
        <dbReference type="SAM" id="Phobius"/>
    </source>
</evidence>
<dbReference type="PANTHER" id="PTHR23542">
    <property type="match status" value="1"/>
</dbReference>
<dbReference type="InterPro" id="IPR011701">
    <property type="entry name" value="MFS"/>
</dbReference>
<name>A0A4Q9KIZ7_PROTD</name>
<keyword evidence="1" id="KW-0472">Membrane</keyword>
<keyword evidence="1" id="KW-1133">Transmembrane helix</keyword>
<feature type="transmembrane region" description="Helical" evidence="1">
    <location>
        <begin position="168"/>
        <end position="185"/>
    </location>
</feature>
<comment type="caution">
    <text evidence="2">The sequence shown here is derived from an EMBL/GenBank/DDBJ whole genome shotgun (WGS) entry which is preliminary data.</text>
</comment>